<evidence type="ECO:0000259" key="1">
    <source>
        <dbReference type="PROSITE" id="PS51212"/>
    </source>
</evidence>
<keyword evidence="3" id="KW-1185">Reference proteome</keyword>
<dbReference type="Proteomes" id="UP000650467">
    <property type="component" value="Unassembled WGS sequence"/>
</dbReference>
<accession>A0A835SIM3</accession>
<dbReference type="Pfam" id="PF01822">
    <property type="entry name" value="WSC"/>
    <property type="match status" value="1"/>
</dbReference>
<evidence type="ECO:0000313" key="2">
    <source>
        <dbReference type="EMBL" id="KAG2427823.1"/>
    </source>
</evidence>
<name>A0A835SIM3_CHLIN</name>
<protein>
    <recommendedName>
        <fullName evidence="1">WSC domain-containing protein</fullName>
    </recommendedName>
</protein>
<feature type="domain" description="WSC" evidence="1">
    <location>
        <begin position="957"/>
        <end position="1052"/>
    </location>
</feature>
<gene>
    <name evidence="2" type="ORF">HXX76_012145</name>
</gene>
<sequence length="1604" mass="168269">MVYYTFGDSSIWTNNSMSSNGEAAMRVAKALAPGASTNIVLLPVLYYSAGSKTAVMRVYDAPSGGTLLRSATAAFQVFSVAESAAYTLSMSMAASSGLPGSIVPGVPTVVQATVVHPTSNATVYWSLINGESTTEMPAGTTAAPRTAVRPSASGTTFTLPAFTYTSSGTKRAIVKLYSAATGGSLLRYFVLQVMVESSDYTVSLTKISPSADATTLDYVSISADVTINIQQNSGPLYWSVDAGDGVLPPGGMLMASGAYGSVVDVPSYISYPGGPGSGRMWWNPFAASSNTNGSVNASSIVPNGGLQQSTLSVGVFKYITGGMKTISFWLWDASMGGNLLRSSTLLVSVTKLSVSASLAIEPTTTVTGTAYQRISTATVTGIDTNTYNYYFSFDMGPGGMYSARRRQSADLTPLGSNVYQINFLTSLAPEQLMYYSLGVKTARLQVFSSLKTVTDSDSVPMILEVEATANITVTTGVDITLSSNTAFLDQPSFTITSARVTGLSDGMDFRCKLSLLDEDGNAISAADYPATQMINDSPGMTQPFTVPTMSGTEYVARGRAPLLIEDPAWSLNVSKLQPFGNPTLRMPIILKLSYGHRPSATPTPSVYGMVSILLTTEEHENTVGMGFSASVDTYSSVNQEFQYNLPFYWFRTPGVKTIKAMLATGNGDSRFKRNIIRSTTFSLTILSPSLSAPAYYITRVRPTPVNPVFGQPATMAVTITRSWSPLNTTTAFVCKLFNGEGAEPQSYAAYQALSGADKSARAVMAAGGSSATCTFTGVVYNTVTQPGSRFHKILVFNEQTNEAVMSEPYGFDVSVSSVAATYSLVQSLTSMSPPNPVVGDPVNWTATISRSVQVTGSMPLEIECKLFTGEWTEPLSPDMYRRLPAPYTAVAPMYPNALTATCVWSGITYATAAAGRTAKIVVFENGVPLFATAQQVAQPFTVMPARAATSLTVLPDQDEYVGCFRDAAVYEERRLPFYLYERFGGADLESCAQAARQAGVPYYGLQDGDICLGGNDLAAATSLGPADCSAPCRAETASVCGGAFANSIYRVVRSSPDVIGNGTMLPDVPALCEPGYLVHNAHYFFTGGLITSSDARLRAQARLADDGSFQPPRQLTPTAWQLTGGPAGGAASWLGSYSPRTACGWVFRTPPGSVTTLRIRYLNTESYFDRLEIWPLLPAASSTSTVTADVPPNMTYSYAAVTSPAAAVAGSQNYLQVGSQTVAFISDTTSASASVALAVGTVFPVYSRTSPADTSTQLPASCYCAPGSSTLPYNATGPQIVYSRVFSSTSILVVFSQPVTVNLATCASAFVLQGAFDGMPLAATIPFSSCGLAAFTTGAQAAELPAAATSGTALVLRLASGFDTSMIPAGATSSIGVNLIAGQIAVRQGSVVLPAGGSPLQPMPLSLKALITAPPFDTVTDACVTQCRPPSFDAAPMVRAVAGVPGADANPVEALRARGAAALAAVSSATPLAAFSGALSQSEFAEPLLTLHNDFMVYFRSDAANNLDGFIIEYNVTTAAAAAAYMPSYQTAVGTGGPSGTFDPAAYTSDLNTYYSYRNRVGGDVYDRVFASNATAGCARTLYYQPPAAADGMWLLNCGAAGQQ</sequence>
<dbReference type="EMBL" id="JAEHOC010000038">
    <property type="protein sequence ID" value="KAG2427823.1"/>
    <property type="molecule type" value="Genomic_DNA"/>
</dbReference>
<dbReference type="InterPro" id="IPR035914">
    <property type="entry name" value="Sperma_CUB_dom_sf"/>
</dbReference>
<dbReference type="SUPFAM" id="SSF49854">
    <property type="entry name" value="Spermadhesin, CUB domain"/>
    <property type="match status" value="1"/>
</dbReference>
<dbReference type="OrthoDB" id="5985073at2759"/>
<organism evidence="2 3">
    <name type="scientific">Chlamydomonas incerta</name>
    <dbReference type="NCBI Taxonomy" id="51695"/>
    <lineage>
        <taxon>Eukaryota</taxon>
        <taxon>Viridiplantae</taxon>
        <taxon>Chlorophyta</taxon>
        <taxon>core chlorophytes</taxon>
        <taxon>Chlorophyceae</taxon>
        <taxon>CS clade</taxon>
        <taxon>Chlamydomonadales</taxon>
        <taxon>Chlamydomonadaceae</taxon>
        <taxon>Chlamydomonas</taxon>
    </lineage>
</organism>
<comment type="caution">
    <text evidence="2">The sequence shown here is derived from an EMBL/GenBank/DDBJ whole genome shotgun (WGS) entry which is preliminary data.</text>
</comment>
<evidence type="ECO:0000313" key="3">
    <source>
        <dbReference type="Proteomes" id="UP000650467"/>
    </source>
</evidence>
<dbReference type="InterPro" id="IPR002889">
    <property type="entry name" value="WSC_carb-bd"/>
</dbReference>
<proteinExistence type="predicted"/>
<reference evidence="2" key="1">
    <citation type="journal article" date="2020" name="bioRxiv">
        <title>Comparative genomics of Chlamydomonas.</title>
        <authorList>
            <person name="Craig R.J."/>
            <person name="Hasan A.R."/>
            <person name="Ness R.W."/>
            <person name="Keightley P.D."/>
        </authorList>
    </citation>
    <scope>NUCLEOTIDE SEQUENCE</scope>
    <source>
        <strain evidence="2">SAG 7.73</strain>
    </source>
</reference>
<dbReference type="PROSITE" id="PS51212">
    <property type="entry name" value="WSC"/>
    <property type="match status" value="1"/>
</dbReference>
<dbReference type="SMART" id="SM00321">
    <property type="entry name" value="WSC"/>
    <property type="match status" value="1"/>
</dbReference>